<reference evidence="2" key="3">
    <citation type="submission" date="2015-02" db="UniProtKB">
        <authorList>
            <consortium name="EnsemblProtists"/>
        </authorList>
    </citation>
    <scope>IDENTIFICATION</scope>
    <source>
        <strain evidence="2">DAOM BR144</strain>
    </source>
</reference>
<evidence type="ECO:0000259" key="1">
    <source>
        <dbReference type="Pfam" id="PF12697"/>
    </source>
</evidence>
<proteinExistence type="predicted"/>
<dbReference type="InterPro" id="IPR029058">
    <property type="entry name" value="AB_hydrolase_fold"/>
</dbReference>
<dbReference type="InParanoid" id="K3X056"/>
<feature type="domain" description="AB hydrolase-1" evidence="1">
    <location>
        <begin position="13"/>
        <end position="291"/>
    </location>
</feature>
<evidence type="ECO:0000313" key="3">
    <source>
        <dbReference type="Proteomes" id="UP000019132"/>
    </source>
</evidence>
<dbReference type="EMBL" id="GL376596">
    <property type="status" value="NOT_ANNOTATED_CDS"/>
    <property type="molecule type" value="Genomic_DNA"/>
</dbReference>
<evidence type="ECO:0000313" key="2">
    <source>
        <dbReference type="EnsemblProtists" id="PYU1_T010605"/>
    </source>
</evidence>
<keyword evidence="3" id="KW-1185">Reference proteome</keyword>
<dbReference type="Pfam" id="PF12697">
    <property type="entry name" value="Abhydrolase_6"/>
    <property type="match status" value="1"/>
</dbReference>
<dbReference type="OMA" id="PFKGHIS"/>
<protein>
    <recommendedName>
        <fullName evidence="1">AB hydrolase-1 domain-containing protein</fullName>
    </recommendedName>
</protein>
<dbReference type="eggNOG" id="ENOG502S7ZY">
    <property type="taxonomic scope" value="Eukaryota"/>
</dbReference>
<dbReference type="AlphaFoldDB" id="K3X056"/>
<reference evidence="3" key="2">
    <citation type="submission" date="2010-04" db="EMBL/GenBank/DDBJ databases">
        <authorList>
            <person name="Buell R."/>
            <person name="Hamilton J."/>
            <person name="Hostetler J."/>
        </authorList>
    </citation>
    <scope>NUCLEOTIDE SEQUENCE [LARGE SCALE GENOMIC DNA]</scope>
    <source>
        <strain evidence="3">DAOM:BR144</strain>
    </source>
</reference>
<dbReference type="EnsemblProtists" id="PYU1_T010605">
    <property type="protein sequence ID" value="PYU1_T010605"/>
    <property type="gene ID" value="PYU1_G010582"/>
</dbReference>
<sequence length="316" mass="35114">MSSSTSAKAGATLLFAHGGGFCKEIWDPIIRRLQASPLLKKQHPATRIVTFDFPYHGTKRDESVPGKVVMETPTSPRVIHPGNNWIQWSTEEVCRQLETLRATTGERERAPLIGIGHSMGAVALWNTEVMHPGTFDGLILFEPVYDWGIPSERKSIDFLVALTLKRESKWSSRDAAAAHFDELRNFAAWDRESLKSYLQGALVEATDGSVSLACNPLIECSLYSGTMLSLTDEQLARPKCRAVFQSGGRTQLFNYKMSSGMAKKYPDVYKVAPPMPKTSHLMVLEDPAESARRILKNLTEFAPFKGHISEATSSRL</sequence>
<reference evidence="3" key="1">
    <citation type="journal article" date="2010" name="Genome Biol.">
        <title>Genome sequence of the necrotrophic plant pathogen Pythium ultimum reveals original pathogenicity mechanisms and effector repertoire.</title>
        <authorList>
            <person name="Levesque C.A."/>
            <person name="Brouwer H."/>
            <person name="Cano L."/>
            <person name="Hamilton J.P."/>
            <person name="Holt C."/>
            <person name="Huitema E."/>
            <person name="Raffaele S."/>
            <person name="Robideau G.P."/>
            <person name="Thines M."/>
            <person name="Win J."/>
            <person name="Zerillo M.M."/>
            <person name="Beakes G.W."/>
            <person name="Boore J.L."/>
            <person name="Busam D."/>
            <person name="Dumas B."/>
            <person name="Ferriera S."/>
            <person name="Fuerstenberg S.I."/>
            <person name="Gachon C.M."/>
            <person name="Gaulin E."/>
            <person name="Govers F."/>
            <person name="Grenville-Briggs L."/>
            <person name="Horner N."/>
            <person name="Hostetler J."/>
            <person name="Jiang R.H."/>
            <person name="Johnson J."/>
            <person name="Krajaejun T."/>
            <person name="Lin H."/>
            <person name="Meijer H.J."/>
            <person name="Moore B."/>
            <person name="Morris P."/>
            <person name="Phuntmart V."/>
            <person name="Puiu D."/>
            <person name="Shetty J."/>
            <person name="Stajich J.E."/>
            <person name="Tripathy S."/>
            <person name="Wawra S."/>
            <person name="van West P."/>
            <person name="Whitty B.R."/>
            <person name="Coutinho P.M."/>
            <person name="Henrissat B."/>
            <person name="Martin F."/>
            <person name="Thomas P.D."/>
            <person name="Tyler B.M."/>
            <person name="De Vries R.P."/>
            <person name="Kamoun S."/>
            <person name="Yandell M."/>
            <person name="Tisserat N."/>
            <person name="Buell C.R."/>
        </authorList>
    </citation>
    <scope>NUCLEOTIDE SEQUENCE</scope>
    <source>
        <strain evidence="3">DAOM:BR144</strain>
    </source>
</reference>
<dbReference type="STRING" id="431595.K3X056"/>
<dbReference type="VEuPathDB" id="FungiDB:PYU1_G010582"/>
<dbReference type="Gene3D" id="3.40.50.1820">
    <property type="entry name" value="alpha/beta hydrolase"/>
    <property type="match status" value="1"/>
</dbReference>
<organism evidence="2 3">
    <name type="scientific">Globisporangium ultimum (strain ATCC 200006 / CBS 805.95 / DAOM BR144)</name>
    <name type="common">Pythium ultimum</name>
    <dbReference type="NCBI Taxonomy" id="431595"/>
    <lineage>
        <taxon>Eukaryota</taxon>
        <taxon>Sar</taxon>
        <taxon>Stramenopiles</taxon>
        <taxon>Oomycota</taxon>
        <taxon>Peronosporomycetes</taxon>
        <taxon>Pythiales</taxon>
        <taxon>Pythiaceae</taxon>
        <taxon>Globisporangium</taxon>
    </lineage>
</organism>
<accession>K3X056</accession>
<dbReference type="HOGENOM" id="CLU_063575_0_0_1"/>
<dbReference type="Proteomes" id="UP000019132">
    <property type="component" value="Unassembled WGS sequence"/>
</dbReference>
<dbReference type="InterPro" id="IPR000073">
    <property type="entry name" value="AB_hydrolase_1"/>
</dbReference>
<dbReference type="SUPFAM" id="SSF53474">
    <property type="entry name" value="alpha/beta-Hydrolases"/>
    <property type="match status" value="1"/>
</dbReference>
<name>K3X056_GLOUD</name>